<proteinExistence type="predicted"/>
<organism evidence="2 3">
    <name type="scientific">Fluctibacter halophilus</name>
    <dbReference type="NCBI Taxonomy" id="226011"/>
    <lineage>
        <taxon>Bacteria</taxon>
        <taxon>Pseudomonadati</taxon>
        <taxon>Pseudomonadota</taxon>
        <taxon>Gammaproteobacteria</taxon>
        <taxon>Alteromonadales</taxon>
        <taxon>Alteromonadaceae</taxon>
        <taxon>Fluctibacter</taxon>
    </lineage>
</organism>
<dbReference type="RefSeq" id="WP_229162066.1">
    <property type="nucleotide sequence ID" value="NZ_JAJEWP010000005.1"/>
</dbReference>
<evidence type="ECO:0000256" key="1">
    <source>
        <dbReference type="SAM" id="SignalP"/>
    </source>
</evidence>
<evidence type="ECO:0000313" key="2">
    <source>
        <dbReference type="EMBL" id="MCC2617723.1"/>
    </source>
</evidence>
<dbReference type="EMBL" id="JAJEWP010000005">
    <property type="protein sequence ID" value="MCC2617723.1"/>
    <property type="molecule type" value="Genomic_DNA"/>
</dbReference>
<evidence type="ECO:0000313" key="3">
    <source>
        <dbReference type="Proteomes" id="UP001520878"/>
    </source>
</evidence>
<gene>
    <name evidence="2" type="ORF">LJ739_15835</name>
</gene>
<reference evidence="2 3" key="1">
    <citation type="submission" date="2021-10" db="EMBL/GenBank/DDBJ databases">
        <title>Draft genome of Aestuariibacter halophilus JC2043.</title>
        <authorList>
            <person name="Emsley S.A."/>
            <person name="Pfannmuller K.M."/>
            <person name="Ushijima B."/>
            <person name="Saw J.H."/>
            <person name="Videau P."/>
        </authorList>
    </citation>
    <scope>NUCLEOTIDE SEQUENCE [LARGE SCALE GENOMIC DNA]</scope>
    <source>
        <strain evidence="2 3">JC2043</strain>
    </source>
</reference>
<protein>
    <submittedName>
        <fullName evidence="2">Uncharacterized protein</fullName>
    </submittedName>
</protein>
<keyword evidence="1" id="KW-0732">Signal</keyword>
<sequence>MKKFIVASLSLASLFAHAGEAIVPYWAVTSSETPCFSVSNTSSSPVDIKVTLYDASGNKYTGPLLYPVNISALDQSATLAARSSATFCLQQGSGNYSGHGIVQATNTDPNSSKTFVVAYGRQVYSVSSMRHSAMIPINGGLAF</sequence>
<keyword evidence="3" id="KW-1185">Reference proteome</keyword>
<name>A0ABS8GB48_9ALTE</name>
<comment type="caution">
    <text evidence="2">The sequence shown here is derived from an EMBL/GenBank/DDBJ whole genome shotgun (WGS) entry which is preliminary data.</text>
</comment>
<accession>A0ABS8GB48</accession>
<dbReference type="Proteomes" id="UP001520878">
    <property type="component" value="Unassembled WGS sequence"/>
</dbReference>
<feature type="chain" id="PRO_5046701389" evidence="1">
    <location>
        <begin position="19"/>
        <end position="143"/>
    </location>
</feature>
<feature type="signal peptide" evidence="1">
    <location>
        <begin position="1"/>
        <end position="18"/>
    </location>
</feature>